<dbReference type="EC" id="2.7.1.180" evidence="2"/>
<gene>
    <name evidence="11" type="ORF">GCM10022256_04400</name>
</gene>
<accession>A0ABP8DXW3</accession>
<organism evidence="11 12">
    <name type="scientific">Frondihabitans peucedani</name>
    <dbReference type="NCBI Taxonomy" id="598626"/>
    <lineage>
        <taxon>Bacteria</taxon>
        <taxon>Bacillati</taxon>
        <taxon>Actinomycetota</taxon>
        <taxon>Actinomycetes</taxon>
        <taxon>Micrococcales</taxon>
        <taxon>Microbacteriaceae</taxon>
        <taxon>Frondihabitans</taxon>
    </lineage>
</organism>
<evidence type="ECO:0000256" key="8">
    <source>
        <dbReference type="ARBA" id="ARBA00022842"/>
    </source>
</evidence>
<evidence type="ECO:0000313" key="12">
    <source>
        <dbReference type="Proteomes" id="UP001501594"/>
    </source>
</evidence>
<evidence type="ECO:0000256" key="4">
    <source>
        <dbReference type="ARBA" id="ARBA00022630"/>
    </source>
</evidence>
<evidence type="ECO:0000256" key="3">
    <source>
        <dbReference type="ARBA" id="ARBA00016337"/>
    </source>
</evidence>
<keyword evidence="5" id="KW-0808">Transferase</keyword>
<sequence>MTTHVFSTMGTVASLRVDGPAPSAQDLEAVEAVFRRHDETFSLYDEASPLSRIARGELALSASGAQILDAYALALDWRSRTGGAFTPHRPDGVVDLSGVVKALAMEEAGVLLAREHPDFLLAVGGDILGRGLDEGADWKVGVVDPAHRDRLAALVDLTGSRRAVATSGTAERGQHLWRRGGERFCQVTVVADDIVTADVLATAIAAGDGSDLDRICGGFDVDVITFDLEGAARATPAARGWVV</sequence>
<dbReference type="RefSeq" id="WP_344793404.1">
    <property type="nucleotide sequence ID" value="NZ_BAABAU010000001.1"/>
</dbReference>
<dbReference type="Pfam" id="PF02424">
    <property type="entry name" value="ApbE"/>
    <property type="match status" value="1"/>
</dbReference>
<dbReference type="Proteomes" id="UP001501594">
    <property type="component" value="Unassembled WGS sequence"/>
</dbReference>
<comment type="caution">
    <text evidence="11">The sequence shown here is derived from an EMBL/GenBank/DDBJ whole genome shotgun (WGS) entry which is preliminary data.</text>
</comment>
<dbReference type="Gene3D" id="3.10.520.10">
    <property type="entry name" value="ApbE-like domains"/>
    <property type="match status" value="2"/>
</dbReference>
<dbReference type="SUPFAM" id="SSF143631">
    <property type="entry name" value="ApbE-like"/>
    <property type="match status" value="1"/>
</dbReference>
<evidence type="ECO:0000313" key="11">
    <source>
        <dbReference type="EMBL" id="GAA4264828.1"/>
    </source>
</evidence>
<dbReference type="InterPro" id="IPR003374">
    <property type="entry name" value="ApbE-like_sf"/>
</dbReference>
<reference evidence="12" key="1">
    <citation type="journal article" date="2019" name="Int. J. Syst. Evol. Microbiol.">
        <title>The Global Catalogue of Microorganisms (GCM) 10K type strain sequencing project: providing services to taxonomists for standard genome sequencing and annotation.</title>
        <authorList>
            <consortium name="The Broad Institute Genomics Platform"/>
            <consortium name="The Broad Institute Genome Sequencing Center for Infectious Disease"/>
            <person name="Wu L."/>
            <person name="Ma J."/>
        </authorList>
    </citation>
    <scope>NUCLEOTIDE SEQUENCE [LARGE SCALE GENOMIC DNA]</scope>
    <source>
        <strain evidence="12">JCM 17442</strain>
    </source>
</reference>
<keyword evidence="12" id="KW-1185">Reference proteome</keyword>
<comment type="cofactor">
    <cofactor evidence="1">
        <name>Mg(2+)</name>
        <dbReference type="ChEBI" id="CHEBI:18420"/>
    </cofactor>
</comment>
<keyword evidence="8" id="KW-0460">Magnesium</keyword>
<protein>
    <recommendedName>
        <fullName evidence="3">FAD:protein FMN transferase</fullName>
        <ecNumber evidence="2">2.7.1.180</ecNumber>
    </recommendedName>
    <alternativeName>
        <fullName evidence="9">Flavin transferase</fullName>
    </alternativeName>
</protein>
<proteinExistence type="predicted"/>
<dbReference type="PANTHER" id="PTHR30040">
    <property type="entry name" value="THIAMINE BIOSYNTHESIS LIPOPROTEIN APBE"/>
    <property type="match status" value="1"/>
</dbReference>
<evidence type="ECO:0000256" key="2">
    <source>
        <dbReference type="ARBA" id="ARBA00011955"/>
    </source>
</evidence>
<comment type="catalytic activity">
    <reaction evidence="10">
        <text>L-threonyl-[protein] + FAD = FMN-L-threonyl-[protein] + AMP + H(+)</text>
        <dbReference type="Rhea" id="RHEA:36847"/>
        <dbReference type="Rhea" id="RHEA-COMP:11060"/>
        <dbReference type="Rhea" id="RHEA-COMP:11061"/>
        <dbReference type="ChEBI" id="CHEBI:15378"/>
        <dbReference type="ChEBI" id="CHEBI:30013"/>
        <dbReference type="ChEBI" id="CHEBI:57692"/>
        <dbReference type="ChEBI" id="CHEBI:74257"/>
        <dbReference type="ChEBI" id="CHEBI:456215"/>
        <dbReference type="EC" id="2.7.1.180"/>
    </reaction>
</comment>
<keyword evidence="6" id="KW-0479">Metal-binding</keyword>
<evidence type="ECO:0000256" key="10">
    <source>
        <dbReference type="ARBA" id="ARBA00048540"/>
    </source>
</evidence>
<evidence type="ECO:0000256" key="9">
    <source>
        <dbReference type="ARBA" id="ARBA00031306"/>
    </source>
</evidence>
<keyword evidence="4" id="KW-0285">Flavoprotein</keyword>
<dbReference type="InterPro" id="IPR024932">
    <property type="entry name" value="ApbE"/>
</dbReference>
<evidence type="ECO:0000256" key="5">
    <source>
        <dbReference type="ARBA" id="ARBA00022679"/>
    </source>
</evidence>
<evidence type="ECO:0000256" key="6">
    <source>
        <dbReference type="ARBA" id="ARBA00022723"/>
    </source>
</evidence>
<keyword evidence="7" id="KW-0274">FAD</keyword>
<evidence type="ECO:0000256" key="1">
    <source>
        <dbReference type="ARBA" id="ARBA00001946"/>
    </source>
</evidence>
<dbReference type="EMBL" id="BAABAU010000001">
    <property type="protein sequence ID" value="GAA4264828.1"/>
    <property type="molecule type" value="Genomic_DNA"/>
</dbReference>
<name>A0ABP8DXW3_9MICO</name>
<evidence type="ECO:0000256" key="7">
    <source>
        <dbReference type="ARBA" id="ARBA00022827"/>
    </source>
</evidence>
<dbReference type="PANTHER" id="PTHR30040:SF2">
    <property type="entry name" value="FAD:PROTEIN FMN TRANSFERASE"/>
    <property type="match status" value="1"/>
</dbReference>